<feature type="transmembrane region" description="Helical" evidence="5">
    <location>
        <begin position="137"/>
        <end position="155"/>
    </location>
</feature>
<evidence type="ECO:0000313" key="7">
    <source>
        <dbReference type="Proteomes" id="UP001274830"/>
    </source>
</evidence>
<evidence type="ECO:0000256" key="2">
    <source>
        <dbReference type="ARBA" id="ARBA00022692"/>
    </source>
</evidence>
<dbReference type="PANTHER" id="PTHR31465:SF9">
    <property type="entry name" value="SPHINGOID LONG-CHAIN BASE TRANSPORTER RSB1"/>
    <property type="match status" value="1"/>
</dbReference>
<protein>
    <submittedName>
        <fullName evidence="6">Phospholipid-translocating ATPase rsb1</fullName>
    </submittedName>
</protein>
<accession>A0AAE0WIT7</accession>
<keyword evidence="4 5" id="KW-0472">Membrane</keyword>
<feature type="transmembrane region" description="Helical" evidence="5">
    <location>
        <begin position="98"/>
        <end position="125"/>
    </location>
</feature>
<evidence type="ECO:0000256" key="1">
    <source>
        <dbReference type="ARBA" id="ARBA00004141"/>
    </source>
</evidence>
<sequence>MAIDPYAGCNIDIPSNLCTLETCCLAQSSFNYIPNYGGNIFFAVFFGVFLLPQLGLGIYYKTWGFMAGMLFGLVLEVVGYAARIMLHDNPFDSNGFLIYLICLTIAPVFISAAIYLCLTRTIVLYGQTNSRLAPRTIAIIFMASDFLSLVLQAAGGGIADTANTHQAAQPGINTMIAGLVLQAVSLAAFLIVVADFSLRCRRGVLDQNPAKKHARSRMLFKVFMASLLLATVVVLIRSIFRVAELWGGFNGALWNDETDFLVLDGTMLAIATICLTAFHPGLAFGNQWQAANWTFKSKKADFSEEYKDAQPLASL</sequence>
<dbReference type="GO" id="GO:0000324">
    <property type="term" value="C:fungal-type vacuole"/>
    <property type="evidence" value="ECO:0007669"/>
    <property type="project" value="TreeGrafter"/>
</dbReference>
<dbReference type="PANTHER" id="PTHR31465">
    <property type="entry name" value="PROTEIN RTA1-RELATED"/>
    <property type="match status" value="1"/>
</dbReference>
<dbReference type="EMBL" id="JAUTXT010000046">
    <property type="protein sequence ID" value="KAK3671138.1"/>
    <property type="molecule type" value="Genomic_DNA"/>
</dbReference>
<feature type="transmembrane region" description="Helical" evidence="5">
    <location>
        <begin position="219"/>
        <end position="240"/>
    </location>
</feature>
<dbReference type="GO" id="GO:0005886">
    <property type="term" value="C:plasma membrane"/>
    <property type="evidence" value="ECO:0007669"/>
    <property type="project" value="TreeGrafter"/>
</dbReference>
<feature type="transmembrane region" description="Helical" evidence="5">
    <location>
        <begin position="40"/>
        <end position="60"/>
    </location>
</feature>
<comment type="caution">
    <text evidence="6">The sequence shown here is derived from an EMBL/GenBank/DDBJ whole genome shotgun (WGS) entry which is preliminary data.</text>
</comment>
<feature type="transmembrane region" description="Helical" evidence="5">
    <location>
        <begin position="175"/>
        <end position="198"/>
    </location>
</feature>
<keyword evidence="3 5" id="KW-1133">Transmembrane helix</keyword>
<comment type="subcellular location">
    <subcellularLocation>
        <location evidence="1">Membrane</location>
        <topology evidence="1">Multi-pass membrane protein</topology>
    </subcellularLocation>
</comment>
<evidence type="ECO:0000256" key="3">
    <source>
        <dbReference type="ARBA" id="ARBA00022989"/>
    </source>
</evidence>
<feature type="transmembrane region" description="Helical" evidence="5">
    <location>
        <begin position="260"/>
        <end position="278"/>
    </location>
</feature>
<evidence type="ECO:0000313" key="6">
    <source>
        <dbReference type="EMBL" id="KAK3671138.1"/>
    </source>
</evidence>
<dbReference type="Proteomes" id="UP001274830">
    <property type="component" value="Unassembled WGS sequence"/>
</dbReference>
<keyword evidence="7" id="KW-1185">Reference proteome</keyword>
<dbReference type="RefSeq" id="XP_064697424.1">
    <property type="nucleotide sequence ID" value="XM_064834553.1"/>
</dbReference>
<feature type="transmembrane region" description="Helical" evidence="5">
    <location>
        <begin position="67"/>
        <end position="86"/>
    </location>
</feature>
<organism evidence="6 7">
    <name type="scientific">Recurvomyces mirabilis</name>
    <dbReference type="NCBI Taxonomy" id="574656"/>
    <lineage>
        <taxon>Eukaryota</taxon>
        <taxon>Fungi</taxon>
        <taxon>Dikarya</taxon>
        <taxon>Ascomycota</taxon>
        <taxon>Pezizomycotina</taxon>
        <taxon>Dothideomycetes</taxon>
        <taxon>Dothideomycetidae</taxon>
        <taxon>Mycosphaerellales</taxon>
        <taxon>Teratosphaeriaceae</taxon>
        <taxon>Recurvomyces</taxon>
    </lineage>
</organism>
<keyword evidence="2 5" id="KW-0812">Transmembrane</keyword>
<dbReference type="AlphaFoldDB" id="A0AAE0WIT7"/>
<gene>
    <name evidence="6" type="primary">RSB1</name>
    <name evidence="6" type="ORF">LTR78_008939</name>
</gene>
<proteinExistence type="predicted"/>
<dbReference type="GeneID" id="89959083"/>
<name>A0AAE0WIT7_9PEZI</name>
<dbReference type="InterPro" id="IPR007568">
    <property type="entry name" value="RTA1"/>
</dbReference>
<evidence type="ECO:0000256" key="4">
    <source>
        <dbReference type="ARBA" id="ARBA00023136"/>
    </source>
</evidence>
<evidence type="ECO:0000256" key="5">
    <source>
        <dbReference type="SAM" id="Phobius"/>
    </source>
</evidence>
<dbReference type="Pfam" id="PF04479">
    <property type="entry name" value="RTA1"/>
    <property type="match status" value="1"/>
</dbReference>
<reference evidence="6" key="1">
    <citation type="submission" date="2023-07" db="EMBL/GenBank/DDBJ databases">
        <title>Black Yeasts Isolated from many extreme environments.</title>
        <authorList>
            <person name="Coleine C."/>
            <person name="Stajich J.E."/>
            <person name="Selbmann L."/>
        </authorList>
    </citation>
    <scope>NUCLEOTIDE SEQUENCE</scope>
    <source>
        <strain evidence="6">CCFEE 5485</strain>
    </source>
</reference>